<accession>A0A9W9AU28</accession>
<evidence type="ECO:0000313" key="3">
    <source>
        <dbReference type="Proteomes" id="UP001150266"/>
    </source>
</evidence>
<dbReference type="EMBL" id="JAOTPV010000001">
    <property type="protein sequence ID" value="KAJ4490573.1"/>
    <property type="molecule type" value="Genomic_DNA"/>
</dbReference>
<dbReference type="AlphaFoldDB" id="A0A9W9AU28"/>
<keyword evidence="1" id="KW-0812">Transmembrane</keyword>
<feature type="transmembrane region" description="Helical" evidence="1">
    <location>
        <begin position="224"/>
        <end position="249"/>
    </location>
</feature>
<keyword evidence="3" id="KW-1185">Reference proteome</keyword>
<keyword evidence="1" id="KW-0472">Membrane</keyword>
<comment type="caution">
    <text evidence="2">The sequence shown here is derived from an EMBL/GenBank/DDBJ whole genome shotgun (WGS) entry which is preliminary data.</text>
</comment>
<sequence>MQRLQSHQIPGVNIFHANIQRYKKISNRNRRKKKNKGFRRGLGEKRRVKGKAMGEVSFSGVFLNAFLNFISIHPQGSPLWYPSYLEIHPFCPIILKLCVCERETLCETLKTYSLLYSRYSFVRPLINYTYNCTYTTPTHTPTPTSYQLSWTTVDRTRQDQDPRNRLWTVVEIDGQFQRQTLNYPTLTFRRSSNAQTSNVRSFIRSFEEEEEEKEKKGQVSLISLYFFLPFLTAFRIFLSSFLAVLLSFLCTACVVYP</sequence>
<gene>
    <name evidence="2" type="ORF">J3R30DRAFT_103887</name>
</gene>
<dbReference type="Proteomes" id="UP001150266">
    <property type="component" value="Unassembled WGS sequence"/>
</dbReference>
<organism evidence="2 3">
    <name type="scientific">Lentinula aciculospora</name>
    <dbReference type="NCBI Taxonomy" id="153920"/>
    <lineage>
        <taxon>Eukaryota</taxon>
        <taxon>Fungi</taxon>
        <taxon>Dikarya</taxon>
        <taxon>Basidiomycota</taxon>
        <taxon>Agaricomycotina</taxon>
        <taxon>Agaricomycetes</taxon>
        <taxon>Agaricomycetidae</taxon>
        <taxon>Agaricales</taxon>
        <taxon>Marasmiineae</taxon>
        <taxon>Omphalotaceae</taxon>
        <taxon>Lentinula</taxon>
    </lineage>
</organism>
<protein>
    <submittedName>
        <fullName evidence="2">Uncharacterized protein</fullName>
    </submittedName>
</protein>
<name>A0A9W9AU28_9AGAR</name>
<keyword evidence="1" id="KW-1133">Transmembrane helix</keyword>
<proteinExistence type="predicted"/>
<reference evidence="2" key="1">
    <citation type="submission" date="2022-08" db="EMBL/GenBank/DDBJ databases">
        <title>A Global Phylogenomic Analysis of the Shiitake Genus Lentinula.</title>
        <authorList>
            <consortium name="DOE Joint Genome Institute"/>
            <person name="Sierra-Patev S."/>
            <person name="Min B."/>
            <person name="Naranjo-Ortiz M."/>
            <person name="Looney B."/>
            <person name="Konkel Z."/>
            <person name="Slot J.C."/>
            <person name="Sakamoto Y."/>
            <person name="Steenwyk J.L."/>
            <person name="Rokas A."/>
            <person name="Carro J."/>
            <person name="Camarero S."/>
            <person name="Ferreira P."/>
            <person name="Molpeceres G."/>
            <person name="Ruiz-Duenas F.J."/>
            <person name="Serrano A."/>
            <person name="Henrissat B."/>
            <person name="Drula E."/>
            <person name="Hughes K.W."/>
            <person name="Mata J.L."/>
            <person name="Ishikawa N.K."/>
            <person name="Vargas-Isla R."/>
            <person name="Ushijima S."/>
            <person name="Smith C.A."/>
            <person name="Ahrendt S."/>
            <person name="Andreopoulos W."/>
            <person name="He G."/>
            <person name="Labutti K."/>
            <person name="Lipzen A."/>
            <person name="Ng V."/>
            <person name="Riley R."/>
            <person name="Sandor L."/>
            <person name="Barry K."/>
            <person name="Martinez A.T."/>
            <person name="Xiao Y."/>
            <person name="Gibbons J.G."/>
            <person name="Terashima K."/>
            <person name="Grigoriev I.V."/>
            <person name="Hibbett D.S."/>
        </authorList>
    </citation>
    <scope>NUCLEOTIDE SEQUENCE</scope>
    <source>
        <strain evidence="2">JLM2183</strain>
    </source>
</reference>
<evidence type="ECO:0000256" key="1">
    <source>
        <dbReference type="SAM" id="Phobius"/>
    </source>
</evidence>
<evidence type="ECO:0000313" key="2">
    <source>
        <dbReference type="EMBL" id="KAJ4490573.1"/>
    </source>
</evidence>